<dbReference type="AlphaFoldDB" id="A0A7L0WLE8"/>
<proteinExistence type="predicted"/>
<name>A0A7L0WLE8_ALELA</name>
<keyword evidence="3" id="KW-1185">Reference proteome</keyword>
<evidence type="ECO:0000313" key="2">
    <source>
        <dbReference type="EMBL" id="NXL91907.1"/>
    </source>
</evidence>
<accession>A0A7L0WLE8</accession>
<reference evidence="2 3" key="1">
    <citation type="submission" date="2019-09" db="EMBL/GenBank/DDBJ databases">
        <title>Bird 10,000 Genomes (B10K) Project - Family phase.</title>
        <authorList>
            <person name="Zhang G."/>
        </authorList>
    </citation>
    <scope>NUCLEOTIDE SEQUENCE [LARGE SCALE GENOMIC DNA]</scope>
    <source>
        <strain evidence="2">B10K-DU-001-39</strain>
        <tissue evidence="2">Muscle</tissue>
    </source>
</reference>
<dbReference type="OrthoDB" id="102442at2759"/>
<dbReference type="InterPro" id="IPR036415">
    <property type="entry name" value="Lamin_tail_dom_sf"/>
</dbReference>
<organism evidence="2 3">
    <name type="scientific">Alectura lathami</name>
    <name type="common">Australian brush turkey</name>
    <dbReference type="NCBI Taxonomy" id="81907"/>
    <lineage>
        <taxon>Eukaryota</taxon>
        <taxon>Metazoa</taxon>
        <taxon>Chordata</taxon>
        <taxon>Craniata</taxon>
        <taxon>Vertebrata</taxon>
        <taxon>Euteleostomi</taxon>
        <taxon>Archelosauria</taxon>
        <taxon>Archosauria</taxon>
        <taxon>Dinosauria</taxon>
        <taxon>Saurischia</taxon>
        <taxon>Theropoda</taxon>
        <taxon>Coelurosauria</taxon>
        <taxon>Aves</taxon>
        <taxon>Neognathae</taxon>
        <taxon>Galloanserae</taxon>
        <taxon>Galliformes</taxon>
        <taxon>Megapodiidae</taxon>
        <taxon>Alectura</taxon>
    </lineage>
</organism>
<dbReference type="SUPFAM" id="SSF74853">
    <property type="entry name" value="Lamin A/C globular tail domain"/>
    <property type="match status" value="1"/>
</dbReference>
<gene>
    <name evidence="2" type="primary">Lmnb1</name>
    <name evidence="2" type="ORF">ALELAT_R14854</name>
</gene>
<evidence type="ECO:0000313" key="3">
    <source>
        <dbReference type="Proteomes" id="UP000562322"/>
    </source>
</evidence>
<feature type="non-terminal residue" evidence="2">
    <location>
        <position position="1"/>
    </location>
</feature>
<dbReference type="Proteomes" id="UP000562322">
    <property type="component" value="Unassembled WGS sequence"/>
</dbReference>
<comment type="caution">
    <text evidence="2">The sequence shown here is derived from an EMBL/GenBank/DDBJ whole genome shotgun (WGS) entry which is preliminary data.</text>
</comment>
<dbReference type="EMBL" id="VXAV01008510">
    <property type="protein sequence ID" value="NXL91907.1"/>
    <property type="molecule type" value="Genomic_DNA"/>
</dbReference>
<feature type="non-terminal residue" evidence="2">
    <location>
        <position position="77"/>
    </location>
</feature>
<evidence type="ECO:0000256" key="1">
    <source>
        <dbReference type="SAM" id="MobiDB-lite"/>
    </source>
</evidence>
<dbReference type="Gene3D" id="2.60.40.1260">
    <property type="entry name" value="Lamin Tail domain"/>
    <property type="match status" value="1"/>
</dbReference>
<sequence length="77" mass="8490">IWAANAAVTASFLTDLIWKNHKSCSCGEDVKVVLKNSQGEGVVWISTVFRTTLPEGEEVEEGEEGEIEEDVIHQQVC</sequence>
<protein>
    <submittedName>
        <fullName evidence="2">LMNB1 protein</fullName>
    </submittedName>
</protein>
<feature type="region of interest" description="Disordered" evidence="1">
    <location>
        <begin position="56"/>
        <end position="77"/>
    </location>
</feature>
<feature type="compositionally biased region" description="Acidic residues" evidence="1">
    <location>
        <begin position="56"/>
        <end position="69"/>
    </location>
</feature>